<dbReference type="AlphaFoldDB" id="A0A2A9EW36"/>
<keyword evidence="1 5" id="KW-0645">Protease</keyword>
<organism evidence="5 6">
    <name type="scientific">Isoptericola jiangsuensis</name>
    <dbReference type="NCBI Taxonomy" id="548579"/>
    <lineage>
        <taxon>Bacteria</taxon>
        <taxon>Bacillati</taxon>
        <taxon>Actinomycetota</taxon>
        <taxon>Actinomycetes</taxon>
        <taxon>Micrococcales</taxon>
        <taxon>Promicromonosporaceae</taxon>
        <taxon>Isoptericola</taxon>
    </lineage>
</organism>
<dbReference type="GO" id="GO:0006508">
    <property type="term" value="P:proteolysis"/>
    <property type="evidence" value="ECO:0007669"/>
    <property type="project" value="UniProtKB-KW"/>
</dbReference>
<dbReference type="PANTHER" id="PTHR43343">
    <property type="entry name" value="PEPTIDASE S12"/>
    <property type="match status" value="1"/>
</dbReference>
<sequence length="464" mass="45377">MTADEPDLFAAPEPSRAPRSASPTAGSSASSAATAATAPVPPPPARPASHGPTAGAAAAPAVPLVPAGTGGRSGPPSHEVFPAGPQQPAPAPASAAPRARLGAGPVALVLALALVAGFAGGYAGDRVARSTAGPAPVANLPVAADDDAADPSRPAGSVAAIAADVLPSVVSFEVTASDGSGSSGSGFVLREDGYLLTNNHVVAAGAEGGEIVVVLADGSEHDGEVVGRTSDYDLAVVRIDVDGLTPLVLGDSDDVVVGDAVLAVGAPLGLDSTVTSGIVSALHRPVQAGDQATTAFIDAIQTDAAINPGNSGGPLVDADGEVVGINSAIAQPPGALQATGSIGLGFAIPANQARTTAEQLIETGSATYPVIGVLLDSGYSGVGVKVADDAQEGVAPVTPDGPADLAGVRPGDLILEIDGRPVSQSDELIVAIRARQPGDAVTLTVRTGEETREVRVVLQESQSD</sequence>
<proteinExistence type="predicted"/>
<keyword evidence="6" id="KW-1185">Reference proteome</keyword>
<dbReference type="PROSITE" id="PS50106">
    <property type="entry name" value="PDZ"/>
    <property type="match status" value="1"/>
</dbReference>
<dbReference type="EMBL" id="PDJJ01000001">
    <property type="protein sequence ID" value="PFG42502.1"/>
    <property type="molecule type" value="Genomic_DNA"/>
</dbReference>
<dbReference type="RefSeq" id="WP_098463001.1">
    <property type="nucleotide sequence ID" value="NZ_PDJJ01000001.1"/>
</dbReference>
<dbReference type="PRINTS" id="PR00834">
    <property type="entry name" value="PROTEASES2C"/>
</dbReference>
<dbReference type="InterPro" id="IPR009003">
    <property type="entry name" value="Peptidase_S1_PA"/>
</dbReference>
<dbReference type="SUPFAM" id="SSF50156">
    <property type="entry name" value="PDZ domain-like"/>
    <property type="match status" value="1"/>
</dbReference>
<dbReference type="SUPFAM" id="SSF50494">
    <property type="entry name" value="Trypsin-like serine proteases"/>
    <property type="match status" value="1"/>
</dbReference>
<dbReference type="Pfam" id="PF13180">
    <property type="entry name" value="PDZ_2"/>
    <property type="match status" value="1"/>
</dbReference>
<dbReference type="Gene3D" id="2.40.10.120">
    <property type="match status" value="1"/>
</dbReference>
<evidence type="ECO:0000256" key="2">
    <source>
        <dbReference type="ARBA" id="ARBA00022801"/>
    </source>
</evidence>
<dbReference type="PANTHER" id="PTHR43343:SF3">
    <property type="entry name" value="PROTEASE DO-LIKE 8, CHLOROPLASTIC"/>
    <property type="match status" value="1"/>
</dbReference>
<reference evidence="5 6" key="1">
    <citation type="submission" date="2017-10" db="EMBL/GenBank/DDBJ databases">
        <title>Sequencing the genomes of 1000 actinobacteria strains.</title>
        <authorList>
            <person name="Klenk H.-P."/>
        </authorList>
    </citation>
    <scope>NUCLEOTIDE SEQUENCE [LARGE SCALE GENOMIC DNA]</scope>
    <source>
        <strain evidence="5 6">DSM 21863</strain>
    </source>
</reference>
<feature type="compositionally biased region" description="Low complexity" evidence="3">
    <location>
        <begin position="10"/>
        <end position="38"/>
    </location>
</feature>
<dbReference type="GO" id="GO:0004252">
    <property type="term" value="F:serine-type endopeptidase activity"/>
    <property type="evidence" value="ECO:0007669"/>
    <property type="project" value="InterPro"/>
</dbReference>
<evidence type="ECO:0000256" key="1">
    <source>
        <dbReference type="ARBA" id="ARBA00022670"/>
    </source>
</evidence>
<dbReference type="OrthoDB" id="9758917at2"/>
<feature type="region of interest" description="Disordered" evidence="3">
    <location>
        <begin position="1"/>
        <end position="97"/>
    </location>
</feature>
<dbReference type="InterPro" id="IPR001940">
    <property type="entry name" value="Peptidase_S1C"/>
</dbReference>
<keyword evidence="2" id="KW-0378">Hydrolase</keyword>
<protein>
    <submittedName>
        <fullName evidence="5">Putative serine protease PepD</fullName>
    </submittedName>
</protein>
<comment type="caution">
    <text evidence="5">The sequence shown here is derived from an EMBL/GenBank/DDBJ whole genome shotgun (WGS) entry which is preliminary data.</text>
</comment>
<dbReference type="InterPro" id="IPR001478">
    <property type="entry name" value="PDZ"/>
</dbReference>
<gene>
    <name evidence="5" type="ORF">ATJ88_1164</name>
</gene>
<dbReference type="InterPro" id="IPR036034">
    <property type="entry name" value="PDZ_sf"/>
</dbReference>
<name>A0A2A9EW36_9MICO</name>
<accession>A0A2A9EW36</accession>
<evidence type="ECO:0000313" key="6">
    <source>
        <dbReference type="Proteomes" id="UP000224130"/>
    </source>
</evidence>
<evidence type="ECO:0000256" key="3">
    <source>
        <dbReference type="SAM" id="MobiDB-lite"/>
    </source>
</evidence>
<feature type="compositionally biased region" description="Low complexity" evidence="3">
    <location>
        <begin position="47"/>
        <end position="67"/>
    </location>
</feature>
<dbReference type="Pfam" id="PF13365">
    <property type="entry name" value="Trypsin_2"/>
    <property type="match status" value="1"/>
</dbReference>
<evidence type="ECO:0000313" key="5">
    <source>
        <dbReference type="EMBL" id="PFG42502.1"/>
    </source>
</evidence>
<dbReference type="Gene3D" id="2.30.42.10">
    <property type="match status" value="1"/>
</dbReference>
<dbReference type="Proteomes" id="UP000224130">
    <property type="component" value="Unassembled WGS sequence"/>
</dbReference>
<evidence type="ECO:0000259" key="4">
    <source>
        <dbReference type="PROSITE" id="PS50106"/>
    </source>
</evidence>
<dbReference type="SMART" id="SM00228">
    <property type="entry name" value="PDZ"/>
    <property type="match status" value="1"/>
</dbReference>
<feature type="domain" description="PDZ" evidence="4">
    <location>
        <begin position="372"/>
        <end position="449"/>
    </location>
</feature>
<dbReference type="InterPro" id="IPR051201">
    <property type="entry name" value="Chloro_Bact_Ser_Proteases"/>
</dbReference>